<dbReference type="GO" id="GO:0004673">
    <property type="term" value="F:protein histidine kinase activity"/>
    <property type="evidence" value="ECO:0007669"/>
    <property type="project" value="UniProtKB-EC"/>
</dbReference>
<dbReference type="PRINTS" id="PR00344">
    <property type="entry name" value="BCTRLSENSOR"/>
</dbReference>
<evidence type="ECO:0000256" key="4">
    <source>
        <dbReference type="ARBA" id="ARBA00022553"/>
    </source>
</evidence>
<dbReference type="PROSITE" id="PS50113">
    <property type="entry name" value="PAC"/>
    <property type="match status" value="2"/>
</dbReference>
<dbReference type="SMART" id="SM00086">
    <property type="entry name" value="PAC"/>
    <property type="match status" value="2"/>
</dbReference>
<dbReference type="PROSITE" id="PS50112">
    <property type="entry name" value="PAS"/>
    <property type="match status" value="2"/>
</dbReference>
<keyword evidence="4" id="KW-0597">Phosphoprotein</keyword>
<feature type="domain" description="PAC" evidence="13">
    <location>
        <begin position="506"/>
        <end position="557"/>
    </location>
</feature>
<dbReference type="SMART" id="SM00091">
    <property type="entry name" value="PAS"/>
    <property type="match status" value="2"/>
</dbReference>
<comment type="subcellular location">
    <subcellularLocation>
        <location evidence="2">Membrane</location>
    </subcellularLocation>
</comment>
<dbReference type="PANTHER" id="PTHR43304:SF1">
    <property type="entry name" value="PAC DOMAIN-CONTAINING PROTEIN"/>
    <property type="match status" value="1"/>
</dbReference>
<dbReference type="InterPro" id="IPR035965">
    <property type="entry name" value="PAS-like_dom_sf"/>
</dbReference>
<reference evidence="17" key="1">
    <citation type="submission" date="2016-03" db="EMBL/GenBank/DDBJ databases">
        <title>Draft genome sequence of Paenibacillus glacialis DSM 22343.</title>
        <authorList>
            <person name="Shin S.-K."/>
            <person name="Yi H."/>
        </authorList>
    </citation>
    <scope>NUCLEOTIDE SEQUENCE [LARGE SCALE GENOMIC DNA]</scope>
    <source>
        <strain evidence="17">NBRC 105008</strain>
    </source>
</reference>
<dbReference type="SMART" id="SM00387">
    <property type="entry name" value="HATPase_c"/>
    <property type="match status" value="1"/>
</dbReference>
<dbReference type="Gene3D" id="3.30.450.20">
    <property type="entry name" value="PAS domain"/>
    <property type="match status" value="2"/>
</dbReference>
<dbReference type="InterPro" id="IPR000700">
    <property type="entry name" value="PAS-assoc_C"/>
</dbReference>
<dbReference type="InterPro" id="IPR052162">
    <property type="entry name" value="Sensor_kinase/Photoreceptor"/>
</dbReference>
<feature type="domain" description="PAS" evidence="12">
    <location>
        <begin position="430"/>
        <end position="505"/>
    </location>
</feature>
<feature type="domain" description="PAS" evidence="12">
    <location>
        <begin position="302"/>
        <end position="373"/>
    </location>
</feature>
<dbReference type="Pfam" id="PF03924">
    <property type="entry name" value="CHASE"/>
    <property type="match status" value="1"/>
</dbReference>
<dbReference type="SUPFAM" id="SSF55874">
    <property type="entry name" value="ATPase domain of HSP90 chaperone/DNA topoisomerase II/histidine kinase"/>
    <property type="match status" value="1"/>
</dbReference>
<evidence type="ECO:0000256" key="2">
    <source>
        <dbReference type="ARBA" id="ARBA00004370"/>
    </source>
</evidence>
<evidence type="ECO:0000256" key="8">
    <source>
        <dbReference type="ARBA" id="ARBA00022989"/>
    </source>
</evidence>
<evidence type="ECO:0000256" key="1">
    <source>
        <dbReference type="ARBA" id="ARBA00000085"/>
    </source>
</evidence>
<dbReference type="OrthoDB" id="5522855at2"/>
<dbReference type="SUPFAM" id="SSF55785">
    <property type="entry name" value="PYP-like sensor domain (PAS domain)"/>
    <property type="match status" value="2"/>
</dbReference>
<evidence type="ECO:0000256" key="5">
    <source>
        <dbReference type="ARBA" id="ARBA00022679"/>
    </source>
</evidence>
<evidence type="ECO:0000256" key="10">
    <source>
        <dbReference type="SAM" id="Phobius"/>
    </source>
</evidence>
<keyword evidence="8 10" id="KW-1133">Transmembrane helix</keyword>
<keyword evidence="7" id="KW-0418">Kinase</keyword>
<feature type="domain" description="Histidine kinase" evidence="11">
    <location>
        <begin position="575"/>
        <end position="785"/>
    </location>
</feature>
<dbReference type="CDD" id="cd00130">
    <property type="entry name" value="PAS"/>
    <property type="match status" value="2"/>
</dbReference>
<protein>
    <recommendedName>
        <fullName evidence="3">histidine kinase</fullName>
        <ecNumber evidence="3">2.7.13.3</ecNumber>
    </recommendedName>
</protein>
<dbReference type="InterPro" id="IPR005467">
    <property type="entry name" value="His_kinase_dom"/>
</dbReference>
<dbReference type="InterPro" id="IPR001610">
    <property type="entry name" value="PAC"/>
</dbReference>
<reference evidence="16 18" key="3">
    <citation type="submission" date="2016-10" db="EMBL/GenBank/DDBJ databases">
        <authorList>
            <person name="Varghese N."/>
            <person name="Submissions S."/>
        </authorList>
    </citation>
    <scope>NUCLEOTIDE SEQUENCE [LARGE SCALE GENOMIC DNA]</scope>
    <source>
        <strain evidence="16 18">Gm-149</strain>
    </source>
</reference>
<dbReference type="InterPro" id="IPR042240">
    <property type="entry name" value="CHASE_sf"/>
</dbReference>
<accession>A0A1B9DZ75</accession>
<evidence type="ECO:0000259" key="12">
    <source>
        <dbReference type="PROSITE" id="PS50112"/>
    </source>
</evidence>
<dbReference type="EC" id="2.7.13.3" evidence="3"/>
<dbReference type="AlphaFoldDB" id="A0A1B9DZ75"/>
<dbReference type="SMART" id="SM01079">
    <property type="entry name" value="CHASE"/>
    <property type="match status" value="1"/>
</dbReference>
<sequence>MKLTKFSLNHNKWFLLKPKLIGIFVFLFFCVIFSLIISQQYHILKKAKNDAMHTKLQAIHKSIEQSLKKNYVDALTLALTINDKGEPENFEAVGKQILASDSNIDAVQLVPNGIIRYTYPLKGNEAAIGINLFNDKKQRPEALKAIKTRKMHFAGPFELKQGGMGILGRLAIYKNNKFWGFSAVLIRLNTLLEKPEIKKLDQSKYYFQFSKINPITKKENFFLDTKTKLNPKNAITSIIPDGDWKLYLVDKKPYELIFPFAVRAFLALILASLIGFLTASFFKKPAELEKLLRKQTDKLLRNEIKFKSIFDQAAVGITYLDSITGRFSEVNKKFCDLTGYSSDELKLLDVKAITHPDDIEKSLDFLKKLYRKEIQEYAMEKRYITKSGEIIWVNITVSALWKEEEATSKHVIIIEDITKRKKADQIIIDSQQRIESLINTVDGIVWECDAKTLEFTFVSKKVEAILGYTAKEWMSTPSFWTDHIHHQDKDFAIQFCAEQTALKLDHDFEYRMIAKDGSTVWLRDIVNVIIENEEVKTLRGIMIDVTKNKEIQKDLNNSFNLVSEQNKRLLNFSYIVSHNLRSHTSNISSIVDLIENSDSEDEKEEMIQLLKSVSDSLNETMLNLNEVVNIQTNVDIVTEKLNLKQYIDNTLTILSDQIQLKGVKVISSVKKDIEIIYNPAYLESVLYNLISNAIRYSHQERHPTIQIDCYTEGKKTVLKVSDNGIGIDLNKNGHKIFGMYKKFSTHKDSKGIGLFITKNQIDAMGGSITVESEPNLGTTFKVYIS</sequence>
<name>A0A1B9DZ75_9FLAO</name>
<dbReference type="GO" id="GO:0007165">
    <property type="term" value="P:signal transduction"/>
    <property type="evidence" value="ECO:0007669"/>
    <property type="project" value="UniProtKB-ARBA"/>
</dbReference>
<keyword evidence="9 10" id="KW-0472">Membrane</keyword>
<comment type="catalytic activity">
    <reaction evidence="1">
        <text>ATP + protein L-histidine = ADP + protein N-phospho-L-histidine.</text>
        <dbReference type="EC" id="2.7.13.3"/>
    </reaction>
</comment>
<feature type="transmembrane region" description="Helical" evidence="10">
    <location>
        <begin position="260"/>
        <end position="282"/>
    </location>
</feature>
<dbReference type="InterPro" id="IPR006189">
    <property type="entry name" value="CHASE_dom"/>
</dbReference>
<keyword evidence="5" id="KW-0808">Transferase</keyword>
<dbReference type="CDD" id="cd00075">
    <property type="entry name" value="HATPase"/>
    <property type="match status" value="1"/>
</dbReference>
<keyword evidence="6 10" id="KW-0812">Transmembrane</keyword>
<keyword evidence="18" id="KW-1185">Reference proteome</keyword>
<dbReference type="InterPro" id="IPR036890">
    <property type="entry name" value="HATPase_C_sf"/>
</dbReference>
<evidence type="ECO:0000256" key="6">
    <source>
        <dbReference type="ARBA" id="ARBA00022692"/>
    </source>
</evidence>
<dbReference type="EMBL" id="FNEO01000003">
    <property type="protein sequence ID" value="SDJ43581.1"/>
    <property type="molecule type" value="Genomic_DNA"/>
</dbReference>
<evidence type="ECO:0000313" key="16">
    <source>
        <dbReference type="EMBL" id="SDJ43581.1"/>
    </source>
</evidence>
<dbReference type="PROSITE" id="PS50839">
    <property type="entry name" value="CHASE"/>
    <property type="match status" value="1"/>
</dbReference>
<evidence type="ECO:0000256" key="7">
    <source>
        <dbReference type="ARBA" id="ARBA00022777"/>
    </source>
</evidence>
<dbReference type="InterPro" id="IPR004358">
    <property type="entry name" value="Sig_transdc_His_kin-like_C"/>
</dbReference>
<evidence type="ECO:0000313" key="15">
    <source>
        <dbReference type="EMBL" id="OCB74993.1"/>
    </source>
</evidence>
<dbReference type="InterPro" id="IPR003594">
    <property type="entry name" value="HATPase_dom"/>
</dbReference>
<comment type="caution">
    <text evidence="15">The sequence shown here is derived from an EMBL/GenBank/DDBJ whole genome shotgun (WGS) entry which is preliminary data.</text>
</comment>
<feature type="domain" description="CHASE" evidence="14">
    <location>
        <begin position="111"/>
        <end position="200"/>
    </location>
</feature>
<dbReference type="STRING" id="551990.SAMN05192550_2094"/>
<organism evidence="15 17">
    <name type="scientific">Flavobacterium glycines</name>
    <dbReference type="NCBI Taxonomy" id="551990"/>
    <lineage>
        <taxon>Bacteria</taxon>
        <taxon>Pseudomonadati</taxon>
        <taxon>Bacteroidota</taxon>
        <taxon>Flavobacteriia</taxon>
        <taxon>Flavobacteriales</taxon>
        <taxon>Flavobacteriaceae</taxon>
        <taxon>Flavobacterium</taxon>
    </lineage>
</organism>
<evidence type="ECO:0000259" key="13">
    <source>
        <dbReference type="PROSITE" id="PS50113"/>
    </source>
</evidence>
<dbReference type="EMBL" id="LVEO01000001">
    <property type="protein sequence ID" value="OCB74993.1"/>
    <property type="molecule type" value="Genomic_DNA"/>
</dbReference>
<evidence type="ECO:0000259" key="14">
    <source>
        <dbReference type="PROSITE" id="PS50839"/>
    </source>
</evidence>
<dbReference type="Proteomes" id="UP000182367">
    <property type="component" value="Unassembled WGS sequence"/>
</dbReference>
<dbReference type="Gene3D" id="3.30.565.10">
    <property type="entry name" value="Histidine kinase-like ATPase, C-terminal domain"/>
    <property type="match status" value="1"/>
</dbReference>
<feature type="domain" description="PAC" evidence="13">
    <location>
        <begin position="377"/>
        <end position="429"/>
    </location>
</feature>
<dbReference type="PROSITE" id="PS50109">
    <property type="entry name" value="HIS_KIN"/>
    <property type="match status" value="1"/>
</dbReference>
<evidence type="ECO:0000256" key="3">
    <source>
        <dbReference type="ARBA" id="ARBA00012438"/>
    </source>
</evidence>
<dbReference type="Pfam" id="PF08447">
    <property type="entry name" value="PAS_3"/>
    <property type="match status" value="2"/>
</dbReference>
<dbReference type="Proteomes" id="UP000093226">
    <property type="component" value="Unassembled WGS sequence"/>
</dbReference>
<feature type="transmembrane region" description="Helical" evidence="10">
    <location>
        <begin position="20"/>
        <end position="38"/>
    </location>
</feature>
<dbReference type="PANTHER" id="PTHR43304">
    <property type="entry name" value="PHYTOCHROME-LIKE PROTEIN CPH1"/>
    <property type="match status" value="1"/>
</dbReference>
<gene>
    <name evidence="15" type="ORF">FBGL_00540</name>
    <name evidence="16" type="ORF">SAMN05192550_2094</name>
</gene>
<dbReference type="InterPro" id="IPR013655">
    <property type="entry name" value="PAS_fold_3"/>
</dbReference>
<dbReference type="Pfam" id="PF02518">
    <property type="entry name" value="HATPase_c"/>
    <property type="match status" value="1"/>
</dbReference>
<dbReference type="Gene3D" id="3.30.450.350">
    <property type="entry name" value="CHASE domain"/>
    <property type="match status" value="1"/>
</dbReference>
<dbReference type="GO" id="GO:0016020">
    <property type="term" value="C:membrane"/>
    <property type="evidence" value="ECO:0007669"/>
    <property type="project" value="UniProtKB-SubCell"/>
</dbReference>
<evidence type="ECO:0000256" key="9">
    <source>
        <dbReference type="ARBA" id="ARBA00023136"/>
    </source>
</evidence>
<evidence type="ECO:0000313" key="17">
    <source>
        <dbReference type="Proteomes" id="UP000093226"/>
    </source>
</evidence>
<reference evidence="15" key="2">
    <citation type="submission" date="2016-03" db="EMBL/GenBank/DDBJ databases">
        <authorList>
            <person name="Ploux O."/>
        </authorList>
    </citation>
    <scope>NUCLEOTIDE SEQUENCE</scope>
    <source>
        <strain evidence="15">NBRC 105008</strain>
    </source>
</reference>
<evidence type="ECO:0000313" key="18">
    <source>
        <dbReference type="Proteomes" id="UP000182367"/>
    </source>
</evidence>
<proteinExistence type="predicted"/>
<dbReference type="InterPro" id="IPR000014">
    <property type="entry name" value="PAS"/>
</dbReference>
<dbReference type="NCBIfam" id="TIGR00229">
    <property type="entry name" value="sensory_box"/>
    <property type="match status" value="2"/>
</dbReference>
<evidence type="ECO:0000259" key="11">
    <source>
        <dbReference type="PROSITE" id="PS50109"/>
    </source>
</evidence>